<evidence type="ECO:0000256" key="2">
    <source>
        <dbReference type="SAM" id="SignalP"/>
    </source>
</evidence>
<reference evidence="3" key="1">
    <citation type="submission" date="2023-07" db="EMBL/GenBank/DDBJ databases">
        <title>A chromosome-level genome assembly of Lolium multiflorum.</title>
        <authorList>
            <person name="Chen Y."/>
            <person name="Copetti D."/>
            <person name="Kolliker R."/>
            <person name="Studer B."/>
        </authorList>
    </citation>
    <scope>NUCLEOTIDE SEQUENCE</scope>
    <source>
        <strain evidence="3">02402/16</strain>
        <tissue evidence="3">Leaf</tissue>
    </source>
</reference>
<keyword evidence="1 2" id="KW-0732">Signal</keyword>
<proteinExistence type="predicted"/>
<dbReference type="InterPro" id="IPR040361">
    <property type="entry name" value="TPD1"/>
</dbReference>
<keyword evidence="5" id="KW-1185">Reference proteome</keyword>
<feature type="signal peptide" evidence="2">
    <location>
        <begin position="1"/>
        <end position="23"/>
    </location>
</feature>
<evidence type="ECO:0000313" key="3">
    <source>
        <dbReference type="EMBL" id="KAK1647302.1"/>
    </source>
</evidence>
<feature type="chain" id="PRO_5042442351" evidence="2">
    <location>
        <begin position="24"/>
        <end position="123"/>
    </location>
</feature>
<evidence type="ECO:0000256" key="1">
    <source>
        <dbReference type="ARBA" id="ARBA00022729"/>
    </source>
</evidence>
<evidence type="ECO:0000313" key="4">
    <source>
        <dbReference type="EMBL" id="KAK1699165.1"/>
    </source>
</evidence>
<dbReference type="Proteomes" id="UP001231189">
    <property type="component" value="Unassembled WGS sequence"/>
</dbReference>
<sequence>MANAAALLFLVAALFCHMLTGDAQRFCGKSGVTFSVRTTGNVVGGQPEYVVAIGTSCSCPMMYVRVWCDGLEDSAVPLDASKVEVQDGMCVLKQAVAKDSPVVFKYSSKVPVNFRVFNASPRC</sequence>
<accession>A0AAD8S889</accession>
<evidence type="ECO:0000313" key="5">
    <source>
        <dbReference type="Proteomes" id="UP001231189"/>
    </source>
</evidence>
<name>A0AAD8S889_LOLMU</name>
<dbReference type="GO" id="GO:0001709">
    <property type="term" value="P:cell fate determination"/>
    <property type="evidence" value="ECO:0007669"/>
    <property type="project" value="TreeGrafter"/>
</dbReference>
<protein>
    <submittedName>
        <fullName evidence="3">Uncharacterized protein</fullName>
    </submittedName>
</protein>
<dbReference type="EMBL" id="JAUUTY010000004">
    <property type="protein sequence ID" value="KAK1647302.1"/>
    <property type="molecule type" value="Genomic_DNA"/>
</dbReference>
<dbReference type="PANTHER" id="PTHR33184:SF54">
    <property type="entry name" value="EXPANSIN-LIKE EG45 DOMAIN-CONTAINING PROTEIN"/>
    <property type="match status" value="1"/>
</dbReference>
<dbReference type="Pfam" id="PF24068">
    <property type="entry name" value="TPD1_C"/>
    <property type="match status" value="1"/>
</dbReference>
<dbReference type="EMBL" id="JAUUTY010000001">
    <property type="protein sequence ID" value="KAK1699165.1"/>
    <property type="molecule type" value="Genomic_DNA"/>
</dbReference>
<organism evidence="3 5">
    <name type="scientific">Lolium multiflorum</name>
    <name type="common">Italian ryegrass</name>
    <name type="synonym">Lolium perenne subsp. multiflorum</name>
    <dbReference type="NCBI Taxonomy" id="4521"/>
    <lineage>
        <taxon>Eukaryota</taxon>
        <taxon>Viridiplantae</taxon>
        <taxon>Streptophyta</taxon>
        <taxon>Embryophyta</taxon>
        <taxon>Tracheophyta</taxon>
        <taxon>Spermatophyta</taxon>
        <taxon>Magnoliopsida</taxon>
        <taxon>Liliopsida</taxon>
        <taxon>Poales</taxon>
        <taxon>Poaceae</taxon>
        <taxon>BOP clade</taxon>
        <taxon>Pooideae</taxon>
        <taxon>Poodae</taxon>
        <taxon>Poeae</taxon>
        <taxon>Poeae Chloroplast Group 2 (Poeae type)</taxon>
        <taxon>Loliodinae</taxon>
        <taxon>Loliinae</taxon>
        <taxon>Lolium</taxon>
    </lineage>
</organism>
<comment type="caution">
    <text evidence="3">The sequence shown here is derived from an EMBL/GenBank/DDBJ whole genome shotgun (WGS) entry which is preliminary data.</text>
</comment>
<gene>
    <name evidence="4" type="ORF">QYE76_015862</name>
    <name evidence="3" type="ORF">QYE76_065107</name>
</gene>
<dbReference type="PANTHER" id="PTHR33184">
    <property type="entry name" value="PROTEIN TAPETUM DETERMINANT 1-LIKE-RELATED"/>
    <property type="match status" value="1"/>
</dbReference>
<dbReference type="AlphaFoldDB" id="A0AAD8S889"/>